<reference evidence="10" key="1">
    <citation type="submission" date="2015-11" db="EMBL/GenBank/DDBJ databases">
        <title>De novo transcriptome assembly of four potential Pierce s Disease insect vectors from Arizona vineyards.</title>
        <authorList>
            <person name="Tassone E.E."/>
        </authorList>
    </citation>
    <scope>NUCLEOTIDE SEQUENCE</scope>
</reference>
<dbReference type="EMBL" id="GECZ01031428">
    <property type="protein sequence ID" value="JAS38341.1"/>
    <property type="molecule type" value="Transcribed_RNA"/>
</dbReference>
<name>A0A1B6EKB1_9HEMI</name>
<feature type="transmembrane region" description="Helical" evidence="8">
    <location>
        <begin position="12"/>
        <end position="33"/>
    </location>
</feature>
<dbReference type="GO" id="GO:0005783">
    <property type="term" value="C:endoplasmic reticulum"/>
    <property type="evidence" value="ECO:0007669"/>
    <property type="project" value="TreeGrafter"/>
</dbReference>
<keyword evidence="4 8" id="KW-0812">Transmembrane</keyword>
<gene>
    <name evidence="10" type="ORF">g.19715</name>
    <name evidence="11" type="ORF">g.19716</name>
</gene>
<evidence type="ECO:0000256" key="3">
    <source>
        <dbReference type="ARBA" id="ARBA00022502"/>
    </source>
</evidence>
<dbReference type="InterPro" id="IPR013717">
    <property type="entry name" value="PIG-P"/>
</dbReference>
<keyword evidence="3 7" id="KW-0337">GPI-anchor biosynthesis</keyword>
<keyword evidence="5 8" id="KW-1133">Transmembrane helix</keyword>
<comment type="subcellular location">
    <subcellularLocation>
        <location evidence="1">Membrane</location>
        <topology evidence="1">Multi-pass membrane protein</topology>
    </subcellularLocation>
</comment>
<dbReference type="UniPathway" id="UPA00196"/>
<comment type="function">
    <text evidence="7">Part of the complex catalyzing the transfer of N-acetylglucosamine from UDP-N-acetylglucosamine to phosphatidylinositol, the first step of GPI biosynthesis.</text>
</comment>
<dbReference type="InterPro" id="IPR016542">
    <property type="entry name" value="PIG-P_GPI19"/>
</dbReference>
<dbReference type="PIRSF" id="PIRSF008765">
    <property type="entry name" value="PIG-P_GPI19"/>
    <property type="match status" value="1"/>
</dbReference>
<dbReference type="PANTHER" id="PTHR46346:SF1">
    <property type="entry name" value="PHOSPHATIDYLINOSITOL N-ACETYLGLUCOSAMINYLTRANSFERASE SUBUNIT P"/>
    <property type="match status" value="1"/>
</dbReference>
<dbReference type="GO" id="GO:0016020">
    <property type="term" value="C:membrane"/>
    <property type="evidence" value="ECO:0007669"/>
    <property type="project" value="UniProtKB-SubCell"/>
</dbReference>
<comment type="similarity">
    <text evidence="7">Belongs to the PIGP family.</text>
</comment>
<protein>
    <recommendedName>
        <fullName evidence="7">Phosphatidylinositol N-acetylglucosaminyltransferase subunit P</fullName>
    </recommendedName>
</protein>
<dbReference type="PANTHER" id="PTHR46346">
    <property type="entry name" value="PHOSPHATIDYLINOSITOL N-ACETYLGLUCOSAMINYLTRANSFERASE SUBUNIT P"/>
    <property type="match status" value="1"/>
</dbReference>
<keyword evidence="7" id="KW-0808">Transferase</keyword>
<evidence type="ECO:0000313" key="11">
    <source>
        <dbReference type="EMBL" id="JAS57816.1"/>
    </source>
</evidence>
<keyword evidence="6 7" id="KW-0472">Membrane</keyword>
<evidence type="ECO:0000256" key="7">
    <source>
        <dbReference type="PIRNR" id="PIRNR008765"/>
    </source>
</evidence>
<accession>A0A1B6EKB1</accession>
<feature type="transmembrane region" description="Helical" evidence="8">
    <location>
        <begin position="53"/>
        <end position="77"/>
    </location>
</feature>
<evidence type="ECO:0000256" key="4">
    <source>
        <dbReference type="ARBA" id="ARBA00022692"/>
    </source>
</evidence>
<proteinExistence type="inferred from homology"/>
<evidence type="ECO:0000256" key="5">
    <source>
        <dbReference type="ARBA" id="ARBA00022989"/>
    </source>
</evidence>
<comment type="pathway">
    <text evidence="2 7">Glycolipid biosynthesis; glycosylphosphatidylinositol-anchor biosynthesis.</text>
</comment>
<evidence type="ECO:0000256" key="8">
    <source>
        <dbReference type="SAM" id="Phobius"/>
    </source>
</evidence>
<evidence type="ECO:0000256" key="2">
    <source>
        <dbReference type="ARBA" id="ARBA00004687"/>
    </source>
</evidence>
<dbReference type="GO" id="GO:0017176">
    <property type="term" value="F:phosphatidylinositol N-acetylglucosaminyltransferase activity"/>
    <property type="evidence" value="ECO:0007669"/>
    <property type="project" value="UniProtKB-UniRule"/>
</dbReference>
<feature type="domain" description="PIG-P" evidence="9">
    <location>
        <begin position="12"/>
        <end position="125"/>
    </location>
</feature>
<evidence type="ECO:0000313" key="10">
    <source>
        <dbReference type="EMBL" id="JAS38341.1"/>
    </source>
</evidence>
<dbReference type="AlphaFoldDB" id="A0A1B6EKB1"/>
<evidence type="ECO:0000259" key="9">
    <source>
        <dbReference type="Pfam" id="PF08510"/>
    </source>
</evidence>
<evidence type="ECO:0000256" key="1">
    <source>
        <dbReference type="ARBA" id="ARBA00004141"/>
    </source>
</evidence>
<dbReference type="GO" id="GO:0006506">
    <property type="term" value="P:GPI anchor biosynthetic process"/>
    <property type="evidence" value="ECO:0007669"/>
    <property type="project" value="UniProtKB-UniPathway"/>
</dbReference>
<evidence type="ECO:0000256" key="6">
    <source>
        <dbReference type="ARBA" id="ARBA00023136"/>
    </source>
</evidence>
<dbReference type="EMBL" id="GECZ01011953">
    <property type="protein sequence ID" value="JAS57816.1"/>
    <property type="molecule type" value="Transcribed_RNA"/>
</dbReference>
<sequence>MSQSTPAPTPSRANYGFALYLGSYTVFGIYVIWAFVPDDLLHSVGLTYWPQKYWALAVPIHVLVTLALFAFCFYPAINLTLIPPMNDNRIIYDEFSIRPESVKISTKGIPAVCDLPLDEVCKNLYLRDDGD</sequence>
<dbReference type="Pfam" id="PF08510">
    <property type="entry name" value="PIG-P"/>
    <property type="match status" value="1"/>
</dbReference>
<dbReference type="InterPro" id="IPR052263">
    <property type="entry name" value="GPI_Anchor_Biosynth"/>
</dbReference>
<organism evidence="10">
    <name type="scientific">Cuerna arida</name>
    <dbReference type="NCBI Taxonomy" id="1464854"/>
    <lineage>
        <taxon>Eukaryota</taxon>
        <taxon>Metazoa</taxon>
        <taxon>Ecdysozoa</taxon>
        <taxon>Arthropoda</taxon>
        <taxon>Hexapoda</taxon>
        <taxon>Insecta</taxon>
        <taxon>Pterygota</taxon>
        <taxon>Neoptera</taxon>
        <taxon>Paraneoptera</taxon>
        <taxon>Hemiptera</taxon>
        <taxon>Auchenorrhyncha</taxon>
        <taxon>Membracoidea</taxon>
        <taxon>Cicadellidae</taxon>
        <taxon>Cicadellinae</taxon>
        <taxon>Proconiini</taxon>
        <taxon>Cuerna</taxon>
    </lineage>
</organism>